<organism evidence="1 2">
    <name type="scientific">Mycobacterium ulcerans str. Harvey</name>
    <dbReference type="NCBI Taxonomy" id="1299332"/>
    <lineage>
        <taxon>Bacteria</taxon>
        <taxon>Bacillati</taxon>
        <taxon>Actinomycetota</taxon>
        <taxon>Actinomycetes</taxon>
        <taxon>Mycobacteriales</taxon>
        <taxon>Mycobacteriaceae</taxon>
        <taxon>Mycobacterium</taxon>
        <taxon>Mycobacterium ulcerans group</taxon>
    </lineage>
</organism>
<name>A0ABN0R675_MYCUL</name>
<keyword evidence="2" id="KW-1185">Reference proteome</keyword>
<dbReference type="Proteomes" id="UP000020681">
    <property type="component" value="Unassembled WGS sequence"/>
</dbReference>
<sequence>MMWNSAASMNRPASVTVVKSTVCSTGLSRSVDHASGG</sequence>
<reference evidence="1 2" key="1">
    <citation type="submission" date="2014-01" db="EMBL/GenBank/DDBJ databases">
        <authorList>
            <person name="Dobos K."/>
            <person name="Lenaerts A."/>
            <person name="Ordway D."/>
            <person name="DeGroote M.A."/>
            <person name="Parker T."/>
            <person name="Sizemore C."/>
            <person name="Tallon L.J."/>
            <person name="Sadzewicz L.K."/>
            <person name="Sengamalay N."/>
            <person name="Fraser C.M."/>
            <person name="Hine E."/>
            <person name="Shefchek K.A."/>
            <person name="Das S.P."/>
            <person name="Tettelin H."/>
        </authorList>
    </citation>
    <scope>NUCLEOTIDE SEQUENCE [LARGE SCALE GENOMIC DNA]</scope>
    <source>
        <strain evidence="1 2">Harvey</strain>
    </source>
</reference>
<comment type="caution">
    <text evidence="1">The sequence shown here is derived from an EMBL/GenBank/DDBJ whole genome shotgun (WGS) entry which is preliminary data.</text>
</comment>
<evidence type="ECO:0000313" key="2">
    <source>
        <dbReference type="Proteomes" id="UP000020681"/>
    </source>
</evidence>
<evidence type="ECO:0000313" key="1">
    <source>
        <dbReference type="EMBL" id="EUA92655.1"/>
    </source>
</evidence>
<protein>
    <submittedName>
        <fullName evidence="1">Uncharacterized protein</fullName>
    </submittedName>
</protein>
<dbReference type="EMBL" id="JAOL01000072">
    <property type="protein sequence ID" value="EUA92655.1"/>
    <property type="molecule type" value="Genomic_DNA"/>
</dbReference>
<accession>A0ABN0R675</accession>
<gene>
    <name evidence="1" type="ORF">I551_0805</name>
</gene>
<proteinExistence type="predicted"/>